<dbReference type="Gene3D" id="1.20.1270.60">
    <property type="entry name" value="Arfaptin homology (AH) domain/BAR domain"/>
    <property type="match status" value="1"/>
</dbReference>
<dbReference type="PANTHER" id="PTHR32343">
    <property type="entry name" value="SERINE/ARGININE-RICH SPLICING FACTOR"/>
    <property type="match status" value="1"/>
</dbReference>
<organism evidence="3 4">
    <name type="scientific">Blastocystis sp. subtype 1 (strain ATCC 50177 / NandII)</name>
    <dbReference type="NCBI Taxonomy" id="478820"/>
    <lineage>
        <taxon>Eukaryota</taxon>
        <taxon>Sar</taxon>
        <taxon>Stramenopiles</taxon>
        <taxon>Bigyra</taxon>
        <taxon>Opalozoa</taxon>
        <taxon>Opalinata</taxon>
        <taxon>Blastocystidae</taxon>
        <taxon>Blastocystis</taxon>
    </lineage>
</organism>
<reference evidence="3 4" key="1">
    <citation type="submission" date="2016-05" db="EMBL/GenBank/DDBJ databases">
        <title>Nuclear genome of Blastocystis sp. subtype 1 NandII.</title>
        <authorList>
            <person name="Gentekaki E."/>
            <person name="Curtis B."/>
            <person name="Stairs C."/>
            <person name="Eme L."/>
            <person name="Herman E."/>
            <person name="Klimes V."/>
            <person name="Arias M.C."/>
            <person name="Elias M."/>
            <person name="Hilliou F."/>
            <person name="Klute M."/>
            <person name="Malik S.-B."/>
            <person name="Pightling A."/>
            <person name="Rachubinski R."/>
            <person name="Salas D."/>
            <person name="Schlacht A."/>
            <person name="Suga H."/>
            <person name="Archibald J."/>
            <person name="Ball S.G."/>
            <person name="Clark G."/>
            <person name="Dacks J."/>
            <person name="Van Der Giezen M."/>
            <person name="Tsaousis A."/>
            <person name="Roger A."/>
        </authorList>
    </citation>
    <scope>NUCLEOTIDE SEQUENCE [LARGE SCALE GENOMIC DNA]</scope>
    <source>
        <strain evidence="4">ATCC 50177 / NandII</strain>
    </source>
</reference>
<dbReference type="SUPFAM" id="SSF54928">
    <property type="entry name" value="RNA-binding domain, RBD"/>
    <property type="match status" value="1"/>
</dbReference>
<dbReference type="Gene3D" id="3.30.70.330">
    <property type="match status" value="1"/>
</dbReference>
<evidence type="ECO:0000313" key="4">
    <source>
        <dbReference type="Proteomes" id="UP000078348"/>
    </source>
</evidence>
<feature type="non-terminal residue" evidence="3">
    <location>
        <position position="433"/>
    </location>
</feature>
<dbReference type="STRING" id="478820.A0A196S8X7"/>
<evidence type="ECO:0000256" key="1">
    <source>
        <dbReference type="PROSITE-ProRule" id="PRU00176"/>
    </source>
</evidence>
<evidence type="ECO:0000313" key="3">
    <source>
        <dbReference type="EMBL" id="OAO13483.1"/>
    </source>
</evidence>
<dbReference type="InterPro" id="IPR012677">
    <property type="entry name" value="Nucleotide-bd_a/b_plait_sf"/>
</dbReference>
<dbReference type="Pfam" id="PF00076">
    <property type="entry name" value="RRM_1"/>
    <property type="match status" value="1"/>
</dbReference>
<dbReference type="PANTHER" id="PTHR32343:SF22">
    <property type="entry name" value="LD29830P"/>
    <property type="match status" value="1"/>
</dbReference>
<dbReference type="PROSITE" id="PS50102">
    <property type="entry name" value="RRM"/>
    <property type="match status" value="1"/>
</dbReference>
<keyword evidence="4" id="KW-1185">Reference proteome</keyword>
<gene>
    <name evidence="3" type="ORF">AV274_4832</name>
</gene>
<dbReference type="EMBL" id="LXWW01000387">
    <property type="protein sequence ID" value="OAO13483.1"/>
    <property type="molecule type" value="Genomic_DNA"/>
</dbReference>
<protein>
    <submittedName>
        <fullName evidence="3">Serine/arginine-rich splicing factor 11-like protein</fullName>
    </submittedName>
</protein>
<comment type="caution">
    <text evidence="3">The sequence shown here is derived from an EMBL/GenBank/DDBJ whole genome shotgun (WGS) entry which is preliminary data.</text>
</comment>
<dbReference type="Proteomes" id="UP000078348">
    <property type="component" value="Unassembled WGS sequence"/>
</dbReference>
<sequence length="433" mass="48138">PMLLQQNAFQEQIGRTVYVGNLNPKIVEDQLIKVFGTCGIINLAKVAQEGMGLKPDAGTRFGFIEFQTRAGAEAATKLDGILLGGRPIRVGLSNGPIIQPTAYGPGAATMRNRPPLYKVSAGGFVILDQNAEDTINKRIDNKLSSVLSRLNKKYGGGSGQSSAPAMPAVSQGYCTFVSTQPLFEDEAVSQYKQYVTDLNALCERQHEATTKVVLEVLKKRVVVQITAFLKDGTADMESLYKKRSDIRLDYDSHLQKTGVYERKNAMEEAMRFHSKARHDNAMLNAFTAYLTRRMEEFVSLGLKLLLLCTTTMVACEFYLTKRQYDALCMMGTNLSEEDVFSITSELTTLVQKVTAGESIEKDIIAPLLEIDPHPPSEYPVYTSYDEWVKKGGEEALSPDAEEFVEGNPYDKWRRDYGNVCDDRKREEGNPSGD</sequence>
<dbReference type="AlphaFoldDB" id="A0A196S8X7"/>
<dbReference type="InterPro" id="IPR027267">
    <property type="entry name" value="AH/BAR_dom_sf"/>
</dbReference>
<dbReference type="GO" id="GO:0003723">
    <property type="term" value="F:RNA binding"/>
    <property type="evidence" value="ECO:0007669"/>
    <property type="project" value="UniProtKB-UniRule"/>
</dbReference>
<name>A0A196S8X7_BLAHN</name>
<dbReference type="SUPFAM" id="SSF103657">
    <property type="entry name" value="BAR/IMD domain-like"/>
    <property type="match status" value="1"/>
</dbReference>
<dbReference type="OrthoDB" id="439808at2759"/>
<feature type="non-terminal residue" evidence="3">
    <location>
        <position position="1"/>
    </location>
</feature>
<dbReference type="InterPro" id="IPR000504">
    <property type="entry name" value="RRM_dom"/>
</dbReference>
<dbReference type="SMART" id="SM00360">
    <property type="entry name" value="RRM"/>
    <property type="match status" value="1"/>
</dbReference>
<keyword evidence="1" id="KW-0694">RNA-binding</keyword>
<accession>A0A196S8X7</accession>
<evidence type="ECO:0000259" key="2">
    <source>
        <dbReference type="PROSITE" id="PS50102"/>
    </source>
</evidence>
<feature type="domain" description="RRM" evidence="2">
    <location>
        <begin position="15"/>
        <end position="95"/>
    </location>
</feature>
<proteinExistence type="predicted"/>
<dbReference type="InterPro" id="IPR035979">
    <property type="entry name" value="RBD_domain_sf"/>
</dbReference>